<organism evidence="2 3">
    <name type="scientific">Cylicocyclus nassatus</name>
    <name type="common">Nematode worm</name>
    <dbReference type="NCBI Taxonomy" id="53992"/>
    <lineage>
        <taxon>Eukaryota</taxon>
        <taxon>Metazoa</taxon>
        <taxon>Ecdysozoa</taxon>
        <taxon>Nematoda</taxon>
        <taxon>Chromadorea</taxon>
        <taxon>Rhabditida</taxon>
        <taxon>Rhabditina</taxon>
        <taxon>Rhabditomorpha</taxon>
        <taxon>Strongyloidea</taxon>
        <taxon>Strongylidae</taxon>
        <taxon>Cylicocyclus</taxon>
    </lineage>
</organism>
<feature type="transmembrane region" description="Helical" evidence="1">
    <location>
        <begin position="103"/>
        <end position="124"/>
    </location>
</feature>
<accession>A0AA36GRT3</accession>
<evidence type="ECO:0000313" key="2">
    <source>
        <dbReference type="EMBL" id="CAJ0597084.1"/>
    </source>
</evidence>
<dbReference type="Proteomes" id="UP001176961">
    <property type="component" value="Unassembled WGS sequence"/>
</dbReference>
<evidence type="ECO:0000256" key="1">
    <source>
        <dbReference type="SAM" id="Phobius"/>
    </source>
</evidence>
<name>A0AA36GRT3_CYLNA</name>
<proteinExistence type="predicted"/>
<dbReference type="AlphaFoldDB" id="A0AA36GRT3"/>
<keyword evidence="1" id="KW-0812">Transmembrane</keyword>
<keyword evidence="1" id="KW-0472">Membrane</keyword>
<comment type="caution">
    <text evidence="2">The sequence shown here is derived from an EMBL/GenBank/DDBJ whole genome shotgun (WGS) entry which is preliminary data.</text>
</comment>
<feature type="non-terminal residue" evidence="2">
    <location>
        <position position="1"/>
    </location>
</feature>
<evidence type="ECO:0000313" key="3">
    <source>
        <dbReference type="Proteomes" id="UP001176961"/>
    </source>
</evidence>
<dbReference type="EMBL" id="CATQJL010000223">
    <property type="protein sequence ID" value="CAJ0597084.1"/>
    <property type="molecule type" value="Genomic_DNA"/>
</dbReference>
<protein>
    <submittedName>
        <fullName evidence="2">Uncharacterized protein</fullName>
    </submittedName>
</protein>
<keyword evidence="3" id="KW-1185">Reference proteome</keyword>
<sequence>MLSTVFPTLLLCIGAAATGLLCARVVKTTTAAMIVVSLALAMLYLVHGFLSTNIFERNCLHYIYLFNILSAYGNYLSAMRLYYVRGVKNIYADLFVYDDVINVGTSFIYLFFDSAVMILLAILVDFKLHTRNVPCCDRMLQHDESVPNVTRTYRESWHEKIALTAEPVLSVESV</sequence>
<reference evidence="2" key="1">
    <citation type="submission" date="2023-07" db="EMBL/GenBank/DDBJ databases">
        <authorList>
            <consortium name="CYATHOMIX"/>
        </authorList>
    </citation>
    <scope>NUCLEOTIDE SEQUENCE</scope>
    <source>
        <strain evidence="2">N/A</strain>
    </source>
</reference>
<keyword evidence="1" id="KW-1133">Transmembrane helix</keyword>
<feature type="transmembrane region" description="Helical" evidence="1">
    <location>
        <begin position="32"/>
        <end position="50"/>
    </location>
</feature>
<gene>
    <name evidence="2" type="ORF">CYNAS_LOCUS9067</name>
</gene>
<feature type="transmembrane region" description="Helical" evidence="1">
    <location>
        <begin position="62"/>
        <end position="83"/>
    </location>
</feature>